<keyword evidence="5 7" id="KW-1133">Transmembrane helix</keyword>
<evidence type="ECO:0000256" key="4">
    <source>
        <dbReference type="ARBA" id="ARBA00022692"/>
    </source>
</evidence>
<protein>
    <submittedName>
        <fullName evidence="8">Cytochrome bd-I ubiquinol oxidase subunit 2 apoprotein</fullName>
    </submittedName>
</protein>
<comment type="caution">
    <text evidence="8">The sequence shown here is derived from an EMBL/GenBank/DDBJ whole genome shotgun (WGS) entry which is preliminary data.</text>
</comment>
<reference evidence="8 9" key="1">
    <citation type="submission" date="2018-10" db="EMBL/GenBank/DDBJ databases">
        <title>Genomic Encyclopedia of Type Strains, Phase IV (KMG-IV): sequencing the most valuable type-strain genomes for metagenomic binning, comparative biology and taxonomic classification.</title>
        <authorList>
            <person name="Goeker M."/>
        </authorList>
    </citation>
    <scope>NUCLEOTIDE SEQUENCE [LARGE SCALE GENOMIC DNA]</scope>
    <source>
        <strain evidence="8 9">DSM 23229</strain>
    </source>
</reference>
<feature type="transmembrane region" description="Helical" evidence="7">
    <location>
        <begin position="6"/>
        <end position="38"/>
    </location>
</feature>
<dbReference type="NCBIfam" id="TIGR00203">
    <property type="entry name" value="cydB"/>
    <property type="match status" value="1"/>
</dbReference>
<dbReference type="InterPro" id="IPR003317">
    <property type="entry name" value="Cyt-d_oxidase_su2"/>
</dbReference>
<evidence type="ECO:0000256" key="2">
    <source>
        <dbReference type="ARBA" id="ARBA00007543"/>
    </source>
</evidence>
<accession>A0A420WUS3</accession>
<feature type="transmembrane region" description="Helical" evidence="7">
    <location>
        <begin position="84"/>
        <end position="102"/>
    </location>
</feature>
<keyword evidence="3" id="KW-1003">Cell membrane</keyword>
<dbReference type="AlphaFoldDB" id="A0A420WUS3"/>
<feature type="transmembrane region" description="Helical" evidence="7">
    <location>
        <begin position="193"/>
        <end position="212"/>
    </location>
</feature>
<dbReference type="Proteomes" id="UP000281975">
    <property type="component" value="Unassembled WGS sequence"/>
</dbReference>
<evidence type="ECO:0000256" key="1">
    <source>
        <dbReference type="ARBA" id="ARBA00004651"/>
    </source>
</evidence>
<keyword evidence="6 7" id="KW-0472">Membrane</keyword>
<keyword evidence="4 7" id="KW-0812">Transmembrane</keyword>
<keyword evidence="9" id="KW-1185">Reference proteome</keyword>
<organism evidence="8 9">
    <name type="scientific">Kushneria sinocarnis</name>
    <dbReference type="NCBI Taxonomy" id="595502"/>
    <lineage>
        <taxon>Bacteria</taxon>
        <taxon>Pseudomonadati</taxon>
        <taxon>Pseudomonadota</taxon>
        <taxon>Gammaproteobacteria</taxon>
        <taxon>Oceanospirillales</taxon>
        <taxon>Halomonadaceae</taxon>
        <taxon>Kushneria</taxon>
    </lineage>
</organism>
<proteinExistence type="inferred from homology"/>
<evidence type="ECO:0000256" key="3">
    <source>
        <dbReference type="ARBA" id="ARBA00022475"/>
    </source>
</evidence>
<feature type="transmembrane region" description="Helical" evidence="7">
    <location>
        <begin position="260"/>
        <end position="281"/>
    </location>
</feature>
<evidence type="ECO:0000313" key="9">
    <source>
        <dbReference type="Proteomes" id="UP000281975"/>
    </source>
</evidence>
<name>A0A420WUS3_9GAMM</name>
<dbReference type="PANTHER" id="PTHR43141">
    <property type="entry name" value="CYTOCHROME BD2 SUBUNIT II"/>
    <property type="match status" value="1"/>
</dbReference>
<feature type="transmembrane region" description="Helical" evidence="7">
    <location>
        <begin position="301"/>
        <end position="319"/>
    </location>
</feature>
<dbReference type="OrthoDB" id="9776710at2"/>
<dbReference type="EMBL" id="RBIN01000007">
    <property type="protein sequence ID" value="RKQ97183.1"/>
    <property type="molecule type" value="Genomic_DNA"/>
</dbReference>
<evidence type="ECO:0000256" key="6">
    <source>
        <dbReference type="ARBA" id="ARBA00023136"/>
    </source>
</evidence>
<feature type="transmembrane region" description="Helical" evidence="7">
    <location>
        <begin position="123"/>
        <end position="143"/>
    </location>
</feature>
<sequence>MGSELYPILWFLLIGLALMIYIVLDGFTLGLALLFPFIRAEHHRSIIINTAKPFWDGNQTWLVLAAAGVYGAFPLAYATILPALYLPLILMLLCLFCRGITFEFRGKAEHTRYHFDRLFQGSVLIAILAQGMMLGALIRGIPIQNGHFAGNALSWFSWFGVFVGVALMIGNALLGAAWLVMKTEGKLQAHGYRLIRPLTLLLLVAMVGVGIWTPLINSHIAERWFRLPDLLWLWPTPLLILLLTRSILKSTRQQREKWLFPQVAVMFLIGLFGLTLSLYPWIVPHSLTIWQAASHRSSQEFLLIGYLILIPVILIYTLFSYRVFRGKVREDE</sequence>
<dbReference type="PANTHER" id="PTHR43141:SF4">
    <property type="entry name" value="CYTOCHROME BD2 SUBUNIT II"/>
    <property type="match status" value="1"/>
</dbReference>
<comment type="similarity">
    <text evidence="2">Belongs to the cytochrome ubiquinol oxidase subunit 2 family.</text>
</comment>
<dbReference type="Pfam" id="PF02322">
    <property type="entry name" value="Cyt_bd_oxida_II"/>
    <property type="match status" value="1"/>
</dbReference>
<dbReference type="GO" id="GO:0009055">
    <property type="term" value="F:electron transfer activity"/>
    <property type="evidence" value="ECO:0007669"/>
    <property type="project" value="TreeGrafter"/>
</dbReference>
<dbReference type="GO" id="GO:0019646">
    <property type="term" value="P:aerobic electron transport chain"/>
    <property type="evidence" value="ECO:0007669"/>
    <property type="project" value="TreeGrafter"/>
</dbReference>
<dbReference type="GO" id="GO:0005886">
    <property type="term" value="C:plasma membrane"/>
    <property type="evidence" value="ECO:0007669"/>
    <property type="project" value="UniProtKB-SubCell"/>
</dbReference>
<evidence type="ECO:0000256" key="5">
    <source>
        <dbReference type="ARBA" id="ARBA00022989"/>
    </source>
</evidence>
<evidence type="ECO:0000256" key="7">
    <source>
        <dbReference type="SAM" id="Phobius"/>
    </source>
</evidence>
<comment type="subcellular location">
    <subcellularLocation>
        <location evidence="1">Cell membrane</location>
        <topology evidence="1">Multi-pass membrane protein</topology>
    </subcellularLocation>
</comment>
<dbReference type="GO" id="GO:0070069">
    <property type="term" value="C:cytochrome complex"/>
    <property type="evidence" value="ECO:0007669"/>
    <property type="project" value="TreeGrafter"/>
</dbReference>
<dbReference type="GO" id="GO:0016682">
    <property type="term" value="F:oxidoreductase activity, acting on diphenols and related substances as donors, oxygen as acceptor"/>
    <property type="evidence" value="ECO:0007669"/>
    <property type="project" value="TreeGrafter"/>
</dbReference>
<gene>
    <name evidence="8" type="ORF">C7446_2605</name>
</gene>
<dbReference type="RefSeq" id="WP_121173514.1">
    <property type="nucleotide sequence ID" value="NZ_RBIN01000007.1"/>
</dbReference>
<feature type="transmembrane region" description="Helical" evidence="7">
    <location>
        <begin position="232"/>
        <end position="248"/>
    </location>
</feature>
<evidence type="ECO:0000313" key="8">
    <source>
        <dbReference type="EMBL" id="RKQ97183.1"/>
    </source>
</evidence>
<feature type="transmembrane region" description="Helical" evidence="7">
    <location>
        <begin position="155"/>
        <end position="181"/>
    </location>
</feature>